<protein>
    <submittedName>
        <fullName evidence="1">Uncharacterized protein</fullName>
    </submittedName>
</protein>
<dbReference type="STRING" id="1462526.BN990_00326"/>
<proteinExistence type="predicted"/>
<reference evidence="2" key="2">
    <citation type="submission" date="2014-05" db="EMBL/GenBank/DDBJ databases">
        <title>Draft genome sequence of Virgibacillus massiliensis Vm-5.</title>
        <authorList>
            <person name="Khelaifia S."/>
            <person name="Croce O."/>
            <person name="Lagier J.C."/>
            <person name="Raoult D."/>
        </authorList>
    </citation>
    <scope>NUCLEOTIDE SEQUENCE [LARGE SCALE GENOMIC DNA]</scope>
    <source>
        <strain evidence="2">Vm-5</strain>
    </source>
</reference>
<dbReference type="AlphaFoldDB" id="A0A024Q6G4"/>
<evidence type="ECO:0000313" key="2">
    <source>
        <dbReference type="Proteomes" id="UP000028875"/>
    </source>
</evidence>
<dbReference type="RefSeq" id="WP_021290067.1">
    <property type="nucleotide sequence ID" value="NZ_BNER01000001.1"/>
</dbReference>
<dbReference type="EMBL" id="CCDP010000001">
    <property type="protein sequence ID" value="CDQ38059.1"/>
    <property type="molecule type" value="Genomic_DNA"/>
</dbReference>
<accession>A0A024Q6G4</accession>
<dbReference type="OrthoDB" id="2705224at2"/>
<comment type="caution">
    <text evidence="1">The sequence shown here is derived from an EMBL/GenBank/DDBJ whole genome shotgun (WGS) entry which is preliminary data.</text>
</comment>
<evidence type="ECO:0000313" key="1">
    <source>
        <dbReference type="EMBL" id="CDQ38059.1"/>
    </source>
</evidence>
<gene>
    <name evidence="1" type="ORF">BN990_00326</name>
</gene>
<keyword evidence="2" id="KW-1185">Reference proteome</keyword>
<dbReference type="eggNOG" id="ENOG5032W3K">
    <property type="taxonomic scope" value="Bacteria"/>
</dbReference>
<dbReference type="Proteomes" id="UP000028875">
    <property type="component" value="Unassembled WGS sequence"/>
</dbReference>
<reference evidence="1 2" key="1">
    <citation type="submission" date="2014-03" db="EMBL/GenBank/DDBJ databases">
        <authorList>
            <person name="Urmite Genomes U."/>
        </authorList>
    </citation>
    <scope>NUCLEOTIDE SEQUENCE [LARGE SCALE GENOMIC DNA]</scope>
    <source>
        <strain evidence="1 2">Vm-5</strain>
    </source>
</reference>
<sequence>MPDQFLTIEQFNKLLKRWNGKRVKIAKQELHDYDETIIDLSAVSYETNTRRIDDYQPLHALHLNGVGEIENASNHLEELPMSMYEIPLEDTSLYQFDGERFALVTDRAIYTIEVVNE</sequence>
<name>A0A024Q6G4_9BACI</name>
<dbReference type="InterPro" id="IPR058926">
    <property type="entry name" value="YmzB-like"/>
</dbReference>
<organism evidence="1 2">
    <name type="scientific">Virgibacillus massiliensis</name>
    <dbReference type="NCBI Taxonomy" id="1462526"/>
    <lineage>
        <taxon>Bacteria</taxon>
        <taxon>Bacillati</taxon>
        <taxon>Bacillota</taxon>
        <taxon>Bacilli</taxon>
        <taxon>Bacillales</taxon>
        <taxon>Bacillaceae</taxon>
        <taxon>Virgibacillus</taxon>
    </lineage>
</organism>
<dbReference type="Pfam" id="PF25846">
    <property type="entry name" value="YmzB"/>
    <property type="match status" value="1"/>
</dbReference>